<evidence type="ECO:0000313" key="2">
    <source>
        <dbReference type="EMBL" id="GHF09982.1"/>
    </source>
</evidence>
<dbReference type="AlphaFoldDB" id="A0A919E3Q5"/>
<dbReference type="EMBL" id="BNBI01000008">
    <property type="protein sequence ID" value="GHF09982.1"/>
    <property type="molecule type" value="Genomic_DNA"/>
</dbReference>
<comment type="caution">
    <text evidence="2">The sequence shown here is derived from an EMBL/GenBank/DDBJ whole genome shotgun (WGS) entry which is preliminary data.</text>
</comment>
<keyword evidence="1" id="KW-0472">Membrane</keyword>
<reference evidence="2" key="1">
    <citation type="journal article" date="2014" name="Int. J. Syst. Evol. Microbiol.">
        <title>Complete genome sequence of Corynebacterium casei LMG S-19264T (=DSM 44701T), isolated from a smear-ripened cheese.</title>
        <authorList>
            <consortium name="US DOE Joint Genome Institute (JGI-PGF)"/>
            <person name="Walter F."/>
            <person name="Albersmeier A."/>
            <person name="Kalinowski J."/>
            <person name="Ruckert C."/>
        </authorList>
    </citation>
    <scope>NUCLEOTIDE SEQUENCE</scope>
    <source>
        <strain evidence="2">JCM 4477</strain>
    </source>
</reference>
<dbReference type="Proteomes" id="UP000630718">
    <property type="component" value="Unassembled WGS sequence"/>
</dbReference>
<keyword evidence="1" id="KW-1133">Transmembrane helix</keyword>
<keyword evidence="1" id="KW-0812">Transmembrane</keyword>
<proteinExistence type="predicted"/>
<gene>
    <name evidence="2" type="ORF">GCM10018772_38650</name>
</gene>
<name>A0A919E3Q5_9ACTN</name>
<reference evidence="2" key="2">
    <citation type="submission" date="2020-09" db="EMBL/GenBank/DDBJ databases">
        <authorList>
            <person name="Sun Q."/>
            <person name="Ohkuma M."/>
        </authorList>
    </citation>
    <scope>NUCLEOTIDE SEQUENCE</scope>
    <source>
        <strain evidence="2">JCM 4477</strain>
    </source>
</reference>
<sequence length="147" mass="16127">MGMSFTGVVLLWMPTAVVSAVIVLLLRRGRRGRGFLRPSTLVALCCVALLNAATCWFIGLSQAGLDLREACEYDHGVRFDDKWNDAHYAESQQFFPLHARCNADVDLVPAWINPTIIALVLLAAALLGAALFLAVRTFTEGRKKTHA</sequence>
<protein>
    <submittedName>
        <fullName evidence="2">Uncharacterized protein</fullName>
    </submittedName>
</protein>
<keyword evidence="3" id="KW-1185">Reference proteome</keyword>
<evidence type="ECO:0000256" key="1">
    <source>
        <dbReference type="SAM" id="Phobius"/>
    </source>
</evidence>
<organism evidence="2 3">
    <name type="scientific">Streptomyces fumanus</name>
    <dbReference type="NCBI Taxonomy" id="67302"/>
    <lineage>
        <taxon>Bacteria</taxon>
        <taxon>Bacillati</taxon>
        <taxon>Actinomycetota</taxon>
        <taxon>Actinomycetes</taxon>
        <taxon>Kitasatosporales</taxon>
        <taxon>Streptomycetaceae</taxon>
        <taxon>Streptomyces</taxon>
    </lineage>
</organism>
<evidence type="ECO:0000313" key="3">
    <source>
        <dbReference type="Proteomes" id="UP000630718"/>
    </source>
</evidence>
<feature type="transmembrane region" description="Helical" evidence="1">
    <location>
        <begin position="116"/>
        <end position="135"/>
    </location>
</feature>
<feature type="transmembrane region" description="Helical" evidence="1">
    <location>
        <begin position="38"/>
        <end position="59"/>
    </location>
</feature>
<feature type="transmembrane region" description="Helical" evidence="1">
    <location>
        <begin position="6"/>
        <end position="26"/>
    </location>
</feature>
<accession>A0A919E3Q5</accession>